<evidence type="ECO:0000256" key="7">
    <source>
        <dbReference type="SAM" id="Phobius"/>
    </source>
</evidence>
<evidence type="ECO:0000259" key="8">
    <source>
        <dbReference type="Pfam" id="PF10394"/>
    </source>
</evidence>
<evidence type="ECO:0000256" key="1">
    <source>
        <dbReference type="ARBA" id="ARBA00010543"/>
    </source>
</evidence>
<evidence type="ECO:0000313" key="10">
    <source>
        <dbReference type="Proteomes" id="UP000507222"/>
    </source>
</evidence>
<reference evidence="9 10" key="1">
    <citation type="submission" date="2020-05" db="EMBL/GenBank/DDBJ databases">
        <authorList>
            <person name="Campoy J."/>
            <person name="Schneeberger K."/>
            <person name="Spophaly S."/>
        </authorList>
    </citation>
    <scope>NUCLEOTIDE SEQUENCE [LARGE SCALE GENOMIC DNA]</scope>
    <source>
        <strain evidence="9">PruArmRojPasFocal</strain>
    </source>
</reference>
<comment type="similarity">
    <text evidence="1">Belongs to the HAT1 family.</text>
</comment>
<dbReference type="EC" id="2.3.1.48" evidence="2"/>
<feature type="domain" description="Histone acetyl transferase HAT1 N-terminal" evidence="8">
    <location>
        <begin position="56"/>
        <end position="220"/>
    </location>
</feature>
<dbReference type="Proteomes" id="UP000507222">
    <property type="component" value="Unassembled WGS sequence"/>
</dbReference>
<evidence type="ECO:0000256" key="6">
    <source>
        <dbReference type="SAM" id="MobiDB-lite"/>
    </source>
</evidence>
<dbReference type="AlphaFoldDB" id="A0A6J5VHC8"/>
<organism evidence="9 10">
    <name type="scientific">Prunus armeniaca</name>
    <name type="common">Apricot</name>
    <name type="synonym">Armeniaca vulgaris</name>
    <dbReference type="NCBI Taxonomy" id="36596"/>
    <lineage>
        <taxon>Eukaryota</taxon>
        <taxon>Viridiplantae</taxon>
        <taxon>Streptophyta</taxon>
        <taxon>Embryophyta</taxon>
        <taxon>Tracheophyta</taxon>
        <taxon>Spermatophyta</taxon>
        <taxon>Magnoliopsida</taxon>
        <taxon>eudicotyledons</taxon>
        <taxon>Gunneridae</taxon>
        <taxon>Pentapetalae</taxon>
        <taxon>rosids</taxon>
        <taxon>fabids</taxon>
        <taxon>Rosales</taxon>
        <taxon>Rosaceae</taxon>
        <taxon>Amygdaloideae</taxon>
        <taxon>Amygdaleae</taxon>
        <taxon>Prunus</taxon>
    </lineage>
</organism>
<accession>A0A6J5VHC8</accession>
<keyword evidence="7" id="KW-0472">Membrane</keyword>
<dbReference type="GO" id="GO:0000781">
    <property type="term" value="C:chromosome, telomeric region"/>
    <property type="evidence" value="ECO:0007669"/>
    <property type="project" value="GOC"/>
</dbReference>
<dbReference type="InterPro" id="IPR017380">
    <property type="entry name" value="Hist_AcTrfase_B-typ_cat-su"/>
</dbReference>
<dbReference type="Gene3D" id="3.40.630.30">
    <property type="match status" value="1"/>
</dbReference>
<gene>
    <name evidence="9" type="ORF">CURHAP_LOCUS46479</name>
</gene>
<keyword evidence="7" id="KW-0812">Transmembrane</keyword>
<evidence type="ECO:0000256" key="5">
    <source>
        <dbReference type="ARBA" id="ARBA00048017"/>
    </source>
</evidence>
<evidence type="ECO:0000313" key="9">
    <source>
        <dbReference type="EMBL" id="CAB4288316.1"/>
    </source>
</evidence>
<keyword evidence="7" id="KW-1133">Transmembrane helix</keyword>
<evidence type="ECO:0000256" key="3">
    <source>
        <dbReference type="ARBA" id="ARBA00022679"/>
    </source>
</evidence>
<keyword evidence="4" id="KW-0012">Acyltransferase</keyword>
<proteinExistence type="inferred from homology"/>
<dbReference type="GO" id="GO:0004402">
    <property type="term" value="F:histone acetyltransferase activity"/>
    <property type="evidence" value="ECO:0007669"/>
    <property type="project" value="InterPro"/>
</dbReference>
<dbReference type="InterPro" id="IPR016181">
    <property type="entry name" value="Acyl_CoA_acyltransferase"/>
</dbReference>
<dbReference type="InterPro" id="IPR037113">
    <property type="entry name" value="Hat1_N_sf"/>
</dbReference>
<evidence type="ECO:0000256" key="4">
    <source>
        <dbReference type="ARBA" id="ARBA00023315"/>
    </source>
</evidence>
<comment type="catalytic activity">
    <reaction evidence="5">
        <text>L-lysyl-[protein] + acetyl-CoA = N(6)-acetyl-L-lysyl-[protein] + CoA + H(+)</text>
        <dbReference type="Rhea" id="RHEA:45948"/>
        <dbReference type="Rhea" id="RHEA-COMP:9752"/>
        <dbReference type="Rhea" id="RHEA-COMP:10731"/>
        <dbReference type="ChEBI" id="CHEBI:15378"/>
        <dbReference type="ChEBI" id="CHEBI:29969"/>
        <dbReference type="ChEBI" id="CHEBI:57287"/>
        <dbReference type="ChEBI" id="CHEBI:57288"/>
        <dbReference type="ChEBI" id="CHEBI:61930"/>
        <dbReference type="EC" id="2.3.1.48"/>
    </reaction>
</comment>
<protein>
    <recommendedName>
        <fullName evidence="2">histone acetyltransferase</fullName>
        <ecNumber evidence="2">2.3.1.48</ecNumber>
    </recommendedName>
</protein>
<dbReference type="PANTHER" id="PTHR12046">
    <property type="entry name" value="HISTONE ACETYLTRANSFERASE TYPE B CATALYTIC SUBUNIT"/>
    <property type="match status" value="1"/>
</dbReference>
<dbReference type="Gene3D" id="3.90.360.10">
    <property type="entry name" value="Histone acetyl transferase 1 (HAT1), N-terminal domain"/>
    <property type="match status" value="1"/>
</dbReference>
<dbReference type="Pfam" id="PF10394">
    <property type="entry name" value="Hat1_N"/>
    <property type="match status" value="1"/>
</dbReference>
<evidence type="ECO:0000256" key="2">
    <source>
        <dbReference type="ARBA" id="ARBA00013184"/>
    </source>
</evidence>
<keyword evidence="3" id="KW-0808">Transferase</keyword>
<dbReference type="EMBL" id="CAEKDK010000007">
    <property type="protein sequence ID" value="CAB4288316.1"/>
    <property type="molecule type" value="Genomic_DNA"/>
</dbReference>
<sequence length="512" mass="57533">MMAQINLEDWNASHVQITSRNPNQKWSQKQGPTADPTATEPKKRRRVGFSHPDVGVDAKDCIKIYLVSSKEEVGASNNFCLDDVDLDRFFDEGKIYGYKGLKITIWVSSISFHAFADIAFESTTDGGKGITDLKSTLQEIFGLTLVESEEEFLQSFSTQRNFIRSVVSNGEVLQYKTSNGQINDSNAATSDVEVVRLVVGKTAAGHLYSHLIPLVLLLIDGSSPIDVVDPSWELYVLIQRKTDQQGEIYNMLLGFTVFTIILIVLGCGLVRFAPCIYQLLVMHTLEKQLGASILVLPPYQHKGYGRYLLEVLNDGAISENVYDLTVEEPLDYFQHVRTCVDVLRLHKFDPIKHAVSSAVSQLKQGKLSKKTHTPRLMPDTRVIEDVRKSLKINKKQFLQCWEVFLYLGLDHVDRYMDDFVGIISNRMKEDLIGKDSGTGGKQVIEVPSNYEPEMSFVMFRSQAGEAASTVQIDENQPNQEEQLQQLVDERVKEIKSIAEKVSVQLSIIAEAS</sequence>
<dbReference type="InterPro" id="IPR019467">
    <property type="entry name" value="Hat1_N"/>
</dbReference>
<dbReference type="SUPFAM" id="SSF55729">
    <property type="entry name" value="Acyl-CoA N-acyltransferases (Nat)"/>
    <property type="match status" value="1"/>
</dbReference>
<dbReference type="GO" id="GO:0005634">
    <property type="term" value="C:nucleus"/>
    <property type="evidence" value="ECO:0007669"/>
    <property type="project" value="InterPro"/>
</dbReference>
<name>A0A6J5VHC8_PRUAR</name>
<feature type="region of interest" description="Disordered" evidence="6">
    <location>
        <begin position="20"/>
        <end position="49"/>
    </location>
</feature>
<feature type="compositionally biased region" description="Polar residues" evidence="6">
    <location>
        <begin position="20"/>
        <end position="31"/>
    </location>
</feature>
<dbReference type="GO" id="GO:0031509">
    <property type="term" value="P:subtelomeric heterochromatin formation"/>
    <property type="evidence" value="ECO:0007669"/>
    <property type="project" value="InterPro"/>
</dbReference>
<feature type="transmembrane region" description="Helical" evidence="7">
    <location>
        <begin position="248"/>
        <end position="273"/>
    </location>
</feature>